<reference evidence="2 3" key="1">
    <citation type="submission" date="2020-07" db="EMBL/GenBank/DDBJ databases">
        <title>non toxigenic Corynebacterium sp. nov from a clinical source.</title>
        <authorList>
            <person name="Bernier A.-M."/>
            <person name="Bernard K."/>
        </authorList>
    </citation>
    <scope>NUCLEOTIDE SEQUENCE [LARGE SCALE GENOMIC DNA]</scope>
    <source>
        <strain evidence="3">NML 93-0612</strain>
    </source>
</reference>
<feature type="region of interest" description="Disordered" evidence="1">
    <location>
        <begin position="1"/>
        <end position="71"/>
    </location>
</feature>
<proteinExistence type="predicted"/>
<evidence type="ECO:0000313" key="3">
    <source>
        <dbReference type="Proteomes" id="UP000515570"/>
    </source>
</evidence>
<feature type="compositionally biased region" description="Basic and acidic residues" evidence="1">
    <location>
        <begin position="7"/>
        <end position="17"/>
    </location>
</feature>
<keyword evidence="3" id="KW-1185">Reference proteome</keyword>
<dbReference type="EMBL" id="CP059833">
    <property type="protein sequence ID" value="QMV84693.1"/>
    <property type="molecule type" value="Genomic_DNA"/>
</dbReference>
<gene>
    <name evidence="2" type="ORF">HW450_10120</name>
</gene>
<name>A0A7G5FDK2_9CORY</name>
<accession>A0A7G5FDK2</accession>
<dbReference type="RefSeq" id="WP_182385500.1">
    <property type="nucleotide sequence ID" value="NZ_CP059833.1"/>
</dbReference>
<protein>
    <submittedName>
        <fullName evidence="2">Uncharacterized protein</fullName>
    </submittedName>
</protein>
<evidence type="ECO:0000256" key="1">
    <source>
        <dbReference type="SAM" id="MobiDB-lite"/>
    </source>
</evidence>
<evidence type="ECO:0000313" key="2">
    <source>
        <dbReference type="EMBL" id="QMV84693.1"/>
    </source>
</evidence>
<organism evidence="2 3">
    <name type="scientific">Corynebacterium hindlerae</name>
    <dbReference type="NCBI Taxonomy" id="699041"/>
    <lineage>
        <taxon>Bacteria</taxon>
        <taxon>Bacillati</taxon>
        <taxon>Actinomycetota</taxon>
        <taxon>Actinomycetes</taxon>
        <taxon>Mycobacteriales</taxon>
        <taxon>Corynebacteriaceae</taxon>
        <taxon>Corynebacterium</taxon>
    </lineage>
</organism>
<feature type="compositionally biased region" description="Polar residues" evidence="1">
    <location>
        <begin position="27"/>
        <end position="52"/>
    </location>
</feature>
<dbReference type="AlphaFoldDB" id="A0A7G5FDK2"/>
<sequence length="105" mass="11482">MELDTDGDGKIDVHLYDNDNDNDGVVDSTSGQGQLSDAQQSVSNDAFSQGIRSNAPEAEGKAAPTPHRHRNLLLRLRPQCRKPEPRRQPLTTSFRGTCSGNPCCF</sequence>
<dbReference type="Proteomes" id="UP000515570">
    <property type="component" value="Chromosome"/>
</dbReference>